<evidence type="ECO:0000256" key="9">
    <source>
        <dbReference type="ARBA" id="ARBA00023136"/>
    </source>
</evidence>
<keyword evidence="7 10" id="KW-1133">Transmembrane helix</keyword>
<dbReference type="PANTHER" id="PTHR13462">
    <property type="entry name" value="CALCIUM UNIPORTER PROTEIN, MITOCHONDRIAL"/>
    <property type="match status" value="1"/>
</dbReference>
<evidence type="ECO:0000256" key="2">
    <source>
        <dbReference type="ARBA" id="ARBA00005653"/>
    </source>
</evidence>
<keyword evidence="8" id="KW-0406">Ion transport</keyword>
<dbReference type="GO" id="GO:0036444">
    <property type="term" value="P:calcium import into the mitochondrion"/>
    <property type="evidence" value="ECO:0007669"/>
    <property type="project" value="TreeGrafter"/>
</dbReference>
<evidence type="ECO:0000256" key="1">
    <source>
        <dbReference type="ARBA" id="ARBA00004141"/>
    </source>
</evidence>
<evidence type="ECO:0000256" key="5">
    <source>
        <dbReference type="ARBA" id="ARBA00022692"/>
    </source>
</evidence>
<dbReference type="GO" id="GO:0015292">
    <property type="term" value="F:uniporter activity"/>
    <property type="evidence" value="ECO:0007669"/>
    <property type="project" value="TreeGrafter"/>
</dbReference>
<dbReference type="Proteomes" id="UP000188354">
    <property type="component" value="Chromosome LG03"/>
</dbReference>
<keyword evidence="3" id="KW-0813">Transport</keyword>
<evidence type="ECO:0000259" key="11">
    <source>
        <dbReference type="Pfam" id="PF04678"/>
    </source>
</evidence>
<feature type="transmembrane region" description="Helical" evidence="10">
    <location>
        <begin position="387"/>
        <end position="407"/>
    </location>
</feature>
<evidence type="ECO:0000313" key="13">
    <source>
        <dbReference type="Proteomes" id="UP000188354"/>
    </source>
</evidence>
<dbReference type="PANTHER" id="PTHR13462:SF17">
    <property type="entry name" value="CALCIUM UNIPORTER PROTEIN 4, MITOCHONDRIAL"/>
    <property type="match status" value="1"/>
</dbReference>
<name>A0A4P1RNM5_LUPAN</name>
<dbReference type="GO" id="GO:1990246">
    <property type="term" value="C:uniplex complex"/>
    <property type="evidence" value="ECO:0007669"/>
    <property type="project" value="TreeGrafter"/>
</dbReference>
<gene>
    <name evidence="12" type="ORF">TanjilG_30558</name>
</gene>
<organism evidence="12 13">
    <name type="scientific">Lupinus angustifolius</name>
    <name type="common">Narrow-leaved blue lupine</name>
    <dbReference type="NCBI Taxonomy" id="3871"/>
    <lineage>
        <taxon>Eukaryota</taxon>
        <taxon>Viridiplantae</taxon>
        <taxon>Streptophyta</taxon>
        <taxon>Embryophyta</taxon>
        <taxon>Tracheophyta</taxon>
        <taxon>Spermatophyta</taxon>
        <taxon>Magnoliopsida</taxon>
        <taxon>eudicotyledons</taxon>
        <taxon>Gunneridae</taxon>
        <taxon>Pentapetalae</taxon>
        <taxon>rosids</taxon>
        <taxon>fabids</taxon>
        <taxon>Fabales</taxon>
        <taxon>Fabaceae</taxon>
        <taxon>Papilionoideae</taxon>
        <taxon>50 kb inversion clade</taxon>
        <taxon>genistoids sensu lato</taxon>
        <taxon>core genistoids</taxon>
        <taxon>Genisteae</taxon>
        <taxon>Lupinus</taxon>
    </lineage>
</organism>
<keyword evidence="4" id="KW-0109">Calcium transport</keyword>
<dbReference type="GO" id="GO:0051560">
    <property type="term" value="P:mitochondrial calcium ion homeostasis"/>
    <property type="evidence" value="ECO:0007669"/>
    <property type="project" value="InterPro"/>
</dbReference>
<evidence type="ECO:0000256" key="4">
    <source>
        <dbReference type="ARBA" id="ARBA00022568"/>
    </source>
</evidence>
<dbReference type="AlphaFoldDB" id="A0A4P1RNM5"/>
<proteinExistence type="inferred from homology"/>
<dbReference type="EMBL" id="CM007363">
    <property type="protein sequence ID" value="OIW14839.1"/>
    <property type="molecule type" value="Genomic_DNA"/>
</dbReference>
<keyword evidence="5 10" id="KW-0812">Transmembrane</keyword>
<feature type="domain" description="Calcium uniporter protein C-terminal" evidence="11">
    <location>
        <begin position="154"/>
        <end position="313"/>
    </location>
</feature>
<feature type="transmembrane region" description="Helical" evidence="10">
    <location>
        <begin position="255"/>
        <end position="275"/>
    </location>
</feature>
<evidence type="ECO:0000256" key="6">
    <source>
        <dbReference type="ARBA" id="ARBA00022837"/>
    </source>
</evidence>
<accession>A0A4P1RNM5</accession>
<evidence type="ECO:0000256" key="3">
    <source>
        <dbReference type="ARBA" id="ARBA00022448"/>
    </source>
</evidence>
<keyword evidence="6" id="KW-0106">Calcium</keyword>
<feature type="domain" description="Calcium uniporter protein C-terminal" evidence="11">
    <location>
        <begin position="333"/>
        <end position="445"/>
    </location>
</feature>
<evidence type="ECO:0000313" key="12">
    <source>
        <dbReference type="EMBL" id="OIW14839.1"/>
    </source>
</evidence>
<sequence>MAFRKTLTKRLLHCFKTTSPSAYLVSSSPLRATVPPPLASKINIHHEYGNRGFFRRFVHRRPVYGPQGSPILPEFLSIPVGEKLREKLKSINKEALCSRMNSVFDGSVITVKDAKKILRTWQIEKIKVKLKSIKENSISYSQFVRICVQVCDNEDEGTVLAKIFDDSGCVIVTGNVVFLRPEKVAKALECLIFESITHPIEPRRKELEQMEKKKALIDEKAKAHVRSELYCGLGYLMVQTIGFIRLTFWELSWDVMEPICFFVTSLHFALAYIFFLRTSIEPTFEGYFHARFKSKQQKLMERYNFDIQRYNELCKVAKALECLIFESITHPIEPRRKELEQMEKKKALIDEKAKAHVRSELYCGLGYLMVQTIGFIRLTFWELSWDVMEPICFFVTSLHFALAYIFFLRTSIEPTFEGYFHARFKSKQQKLMERYNFDIQRYNELCKVNGATGVPRKCFLDLC</sequence>
<dbReference type="Pfam" id="PF04678">
    <property type="entry name" value="MCU"/>
    <property type="match status" value="2"/>
</dbReference>
<keyword evidence="9 10" id="KW-0472">Membrane</keyword>
<feature type="transmembrane region" description="Helical" evidence="10">
    <location>
        <begin position="361"/>
        <end position="381"/>
    </location>
</feature>
<dbReference type="Gramene" id="OIW14839">
    <property type="protein sequence ID" value="OIW14839"/>
    <property type="gene ID" value="TanjilG_30558"/>
</dbReference>
<evidence type="ECO:0000256" key="7">
    <source>
        <dbReference type="ARBA" id="ARBA00022989"/>
    </source>
</evidence>
<evidence type="ECO:0000256" key="10">
    <source>
        <dbReference type="SAM" id="Phobius"/>
    </source>
</evidence>
<comment type="subcellular location">
    <subcellularLocation>
        <location evidence="1">Membrane</location>
        <topology evidence="1">Multi-pass membrane protein</topology>
    </subcellularLocation>
</comment>
<comment type="similarity">
    <text evidence="2">Belongs to the MCU (TC 1.A.77) family.</text>
</comment>
<dbReference type="GO" id="GO:0005262">
    <property type="term" value="F:calcium channel activity"/>
    <property type="evidence" value="ECO:0007669"/>
    <property type="project" value="TreeGrafter"/>
</dbReference>
<dbReference type="InterPro" id="IPR006769">
    <property type="entry name" value="MCU_C"/>
</dbReference>
<reference evidence="12 13" key="1">
    <citation type="journal article" date="2017" name="Plant Biotechnol. J.">
        <title>A comprehensive draft genome sequence for lupin (Lupinus angustifolius), an emerging health food: insights into plant-microbe interactions and legume evolution.</title>
        <authorList>
            <person name="Hane J.K."/>
            <person name="Ming Y."/>
            <person name="Kamphuis L.G."/>
            <person name="Nelson M.N."/>
            <person name="Garg G."/>
            <person name="Atkins C.A."/>
            <person name="Bayer P.E."/>
            <person name="Bravo A."/>
            <person name="Bringans S."/>
            <person name="Cannon S."/>
            <person name="Edwards D."/>
            <person name="Foley R."/>
            <person name="Gao L.L."/>
            <person name="Harrison M.J."/>
            <person name="Huang W."/>
            <person name="Hurgobin B."/>
            <person name="Li S."/>
            <person name="Liu C.W."/>
            <person name="McGrath A."/>
            <person name="Morahan G."/>
            <person name="Murray J."/>
            <person name="Weller J."/>
            <person name="Jian J."/>
            <person name="Singh K.B."/>
        </authorList>
    </citation>
    <scope>NUCLEOTIDE SEQUENCE [LARGE SCALE GENOMIC DNA]</scope>
    <source>
        <strain evidence="13">cv. Tanjil</strain>
        <tissue evidence="12">Whole plant</tissue>
    </source>
</reference>
<feature type="transmembrane region" description="Helical" evidence="10">
    <location>
        <begin position="229"/>
        <end position="249"/>
    </location>
</feature>
<protein>
    <recommendedName>
        <fullName evidence="11">Calcium uniporter protein C-terminal domain-containing protein</fullName>
    </recommendedName>
</protein>
<dbReference type="InterPro" id="IPR039055">
    <property type="entry name" value="MCU_fam"/>
</dbReference>
<dbReference type="STRING" id="3871.A0A4P1RNM5"/>
<keyword evidence="13" id="KW-1185">Reference proteome</keyword>
<evidence type="ECO:0000256" key="8">
    <source>
        <dbReference type="ARBA" id="ARBA00023065"/>
    </source>
</evidence>